<dbReference type="Proteomes" id="UP000011083">
    <property type="component" value="Unassembled WGS sequence"/>
</dbReference>
<evidence type="ECO:0000256" key="9">
    <source>
        <dbReference type="ARBA" id="ARBA00023136"/>
    </source>
</evidence>
<evidence type="ECO:0000256" key="6">
    <source>
        <dbReference type="ARBA" id="ARBA00022989"/>
    </source>
</evidence>
<dbReference type="PANTHER" id="PTHR14043:SF2">
    <property type="entry name" value="HOMEOBOX PROTEIN CUT"/>
    <property type="match status" value="1"/>
</dbReference>
<dbReference type="VEuPathDB" id="AmoebaDB:ACA1_144430"/>
<dbReference type="AlphaFoldDB" id="L8HI28"/>
<comment type="subcellular location">
    <subcellularLocation>
        <location evidence="1">Golgi apparatus membrane</location>
        <topology evidence="1">Single-pass type IV membrane protein</topology>
    </subcellularLocation>
</comment>
<dbReference type="Pfam" id="PF25398">
    <property type="entry name" value="CUX1_N"/>
    <property type="match status" value="1"/>
</dbReference>
<accession>L8HI28</accession>
<feature type="compositionally biased region" description="Polar residues" evidence="11">
    <location>
        <begin position="442"/>
        <end position="453"/>
    </location>
</feature>
<feature type="region of interest" description="Disordered" evidence="11">
    <location>
        <begin position="371"/>
        <end position="394"/>
    </location>
</feature>
<evidence type="ECO:0000313" key="15">
    <source>
        <dbReference type="EMBL" id="ELR24051.1"/>
    </source>
</evidence>
<dbReference type="OrthoDB" id="10257567at2759"/>
<dbReference type="GeneID" id="14925052"/>
<dbReference type="EMBL" id="KB007840">
    <property type="protein sequence ID" value="ELR24051.1"/>
    <property type="molecule type" value="Genomic_DNA"/>
</dbReference>
<reference evidence="15 16" key="1">
    <citation type="journal article" date="2013" name="Genome Biol.">
        <title>Genome of Acanthamoeba castellanii highlights extensive lateral gene transfer and early evolution of tyrosine kinase signaling.</title>
        <authorList>
            <person name="Clarke M."/>
            <person name="Lohan A.J."/>
            <person name="Liu B."/>
            <person name="Lagkouvardos I."/>
            <person name="Roy S."/>
            <person name="Zafar N."/>
            <person name="Bertelli C."/>
            <person name="Schilde C."/>
            <person name="Kianianmomeni A."/>
            <person name="Burglin T.R."/>
            <person name="Frech C."/>
            <person name="Turcotte B."/>
            <person name="Kopec K.O."/>
            <person name="Synnott J.M."/>
            <person name="Choo C."/>
            <person name="Paponov I."/>
            <person name="Finkler A."/>
            <person name="Soon Heng Tan C."/>
            <person name="Hutchins A.P."/>
            <person name="Weinmeier T."/>
            <person name="Rattei T."/>
            <person name="Chu J.S."/>
            <person name="Gimenez G."/>
            <person name="Irimia M."/>
            <person name="Rigden D.J."/>
            <person name="Fitzpatrick D.A."/>
            <person name="Lorenzo-Morales J."/>
            <person name="Bateman A."/>
            <person name="Chiu C.H."/>
            <person name="Tang P."/>
            <person name="Hegemann P."/>
            <person name="Fromm H."/>
            <person name="Raoult D."/>
            <person name="Greub G."/>
            <person name="Miranda-Saavedra D."/>
            <person name="Chen N."/>
            <person name="Nash P."/>
            <person name="Ginger M.L."/>
            <person name="Horn M."/>
            <person name="Schaap P."/>
            <person name="Caler L."/>
            <person name="Loftus B."/>
        </authorList>
    </citation>
    <scope>NUCLEOTIDE SEQUENCE [LARGE SCALE GENOMIC DNA]</scope>
    <source>
        <strain evidence="15 16">Neff</strain>
    </source>
</reference>
<keyword evidence="5 12" id="KW-0812">Transmembrane</keyword>
<dbReference type="RefSeq" id="XP_004353579.1">
    <property type="nucleotide sequence ID" value="XM_004353527.1"/>
</dbReference>
<evidence type="ECO:0000256" key="10">
    <source>
        <dbReference type="SAM" id="Coils"/>
    </source>
</evidence>
<evidence type="ECO:0000256" key="2">
    <source>
        <dbReference type="ARBA" id="ARBA00006415"/>
    </source>
</evidence>
<dbReference type="GO" id="GO:0000139">
    <property type="term" value="C:Golgi membrane"/>
    <property type="evidence" value="ECO:0007669"/>
    <property type="project" value="UniProtKB-SubCell"/>
</dbReference>
<dbReference type="KEGG" id="acan:ACA1_144430"/>
<dbReference type="PANTHER" id="PTHR14043">
    <property type="entry name" value="CCAAT DISPLACEMENT PROTEIN-RELATED"/>
    <property type="match status" value="1"/>
</dbReference>
<dbReference type="GO" id="GO:0006891">
    <property type="term" value="P:intra-Golgi vesicle-mediated transport"/>
    <property type="evidence" value="ECO:0007669"/>
    <property type="project" value="InterPro"/>
</dbReference>
<organism evidence="15 16">
    <name type="scientific">Acanthamoeba castellanii (strain ATCC 30010 / Neff)</name>
    <dbReference type="NCBI Taxonomy" id="1257118"/>
    <lineage>
        <taxon>Eukaryota</taxon>
        <taxon>Amoebozoa</taxon>
        <taxon>Discosea</taxon>
        <taxon>Longamoebia</taxon>
        <taxon>Centramoebida</taxon>
        <taxon>Acanthamoebidae</taxon>
        <taxon>Acanthamoeba</taxon>
    </lineage>
</organism>
<evidence type="ECO:0000256" key="3">
    <source>
        <dbReference type="ARBA" id="ARBA00018691"/>
    </source>
</evidence>
<keyword evidence="6 12" id="KW-1133">Transmembrane helix</keyword>
<dbReference type="InterPro" id="IPR057476">
    <property type="entry name" value="Cux_N"/>
</dbReference>
<keyword evidence="4" id="KW-0813">Transport</keyword>
<dbReference type="OMA" id="WQQEGFN"/>
<feature type="coiled-coil region" evidence="10">
    <location>
        <begin position="464"/>
        <end position="498"/>
    </location>
</feature>
<keyword evidence="8 10" id="KW-0175">Coiled coil</keyword>
<keyword evidence="16" id="KW-1185">Reference proteome</keyword>
<evidence type="ECO:0000313" key="16">
    <source>
        <dbReference type="Proteomes" id="UP000011083"/>
    </source>
</evidence>
<dbReference type="InterPro" id="IPR012955">
    <property type="entry name" value="CASP_C"/>
</dbReference>
<gene>
    <name evidence="15" type="ORF">ACA1_144430</name>
</gene>
<keyword evidence="9 12" id="KW-0472">Membrane</keyword>
<feature type="domain" description="Cux N-terminal" evidence="14">
    <location>
        <begin position="2"/>
        <end position="107"/>
    </location>
</feature>
<feature type="domain" description="CASP C-terminal" evidence="13">
    <location>
        <begin position="384"/>
        <end position="602"/>
    </location>
</feature>
<evidence type="ECO:0000256" key="1">
    <source>
        <dbReference type="ARBA" id="ARBA00004409"/>
    </source>
</evidence>
<evidence type="ECO:0000256" key="4">
    <source>
        <dbReference type="ARBA" id="ARBA00022448"/>
    </source>
</evidence>
<dbReference type="Pfam" id="PF08172">
    <property type="entry name" value="CASP_C"/>
    <property type="match status" value="1"/>
</dbReference>
<protein>
    <recommendedName>
        <fullName evidence="3">Protein CASP</fullName>
    </recommendedName>
</protein>
<feature type="region of interest" description="Disordered" evidence="11">
    <location>
        <begin position="412"/>
        <end position="453"/>
    </location>
</feature>
<feature type="coiled-coil region" evidence="10">
    <location>
        <begin position="215"/>
        <end position="314"/>
    </location>
</feature>
<feature type="compositionally biased region" description="Gly residues" evidence="11">
    <location>
        <begin position="430"/>
        <end position="439"/>
    </location>
</feature>
<dbReference type="STRING" id="1257118.L8HI28"/>
<keyword evidence="7" id="KW-0333">Golgi apparatus</keyword>
<feature type="transmembrane region" description="Helical" evidence="12">
    <location>
        <begin position="581"/>
        <end position="600"/>
    </location>
</feature>
<evidence type="ECO:0000256" key="7">
    <source>
        <dbReference type="ARBA" id="ARBA00023034"/>
    </source>
</evidence>
<evidence type="ECO:0000259" key="14">
    <source>
        <dbReference type="Pfam" id="PF25398"/>
    </source>
</evidence>
<comment type="similarity">
    <text evidence="2">Belongs to the CASP family.</text>
</comment>
<dbReference type="SUPFAM" id="SSF57997">
    <property type="entry name" value="Tropomyosin"/>
    <property type="match status" value="1"/>
</dbReference>
<evidence type="ECO:0000256" key="8">
    <source>
        <dbReference type="ARBA" id="ARBA00023054"/>
    </source>
</evidence>
<evidence type="ECO:0000256" key="12">
    <source>
        <dbReference type="SAM" id="Phobius"/>
    </source>
</evidence>
<evidence type="ECO:0000256" key="11">
    <source>
        <dbReference type="SAM" id="MobiDB-lite"/>
    </source>
</evidence>
<feature type="coiled-coil region" evidence="10">
    <location>
        <begin position="114"/>
        <end position="189"/>
    </location>
</feature>
<proteinExistence type="inferred from homology"/>
<name>L8HI28_ACACF</name>
<evidence type="ECO:0000256" key="5">
    <source>
        <dbReference type="ARBA" id="ARBA00022692"/>
    </source>
</evidence>
<sequence length="609" mass="68483">MEAVLHQWKANGGVDFNLEGLRTTLDAQASGIGDYQDASSESRKKLAEATKMDVKLKSVGPLLKSYQEEIDRLTLRSSFAEKAFLALYKPLSELPDPVLGLNRATEELQQVGKVGELEAENRRLQKEVEEFHKEFQEIQNQEVTVRRLEERLREYEGQMEELVADKERIAESQRQLASARAELLAVRQAYDAAQASLFDLKLRHDDEQAARQAQVELLFSEVERANASVLSLERERDKLKEQLSAERHLSVAPPEPDLEIAVAQKDIEVATLQEQVQQLQASLSQGAQAREAATAALQAQVQEQKAEIDALHKQLHSAPSASQMQEMKKQLQMLKSMELDMSESDPIGEKTVLKLLKEKSRRLETESIQLKARGKQVEEELGHTKQQLEAAEEKLKEQSRLISRLEEDIASAHRAGPPPAQSAPAVEESSGGGGGGGGKAMSQPSAGSASDDISTVTEIIRSQRDRFKMRVGELETEARKLRDQLADVQEEISSLRGDNLKLYQKIRYLSSYNPRQGKTAGDPEDPSELKYRNLYEDSVNPFTLFNRKEKQERYKGLNTAEKVTLHTGRFFLANKYSRTFIFFYALALHLLVFLTLYKLANTATLRPAV</sequence>
<evidence type="ECO:0000259" key="13">
    <source>
        <dbReference type="Pfam" id="PF08172"/>
    </source>
</evidence>